<dbReference type="STRING" id="984487.A0A1E4SPH7"/>
<protein>
    <submittedName>
        <fullName evidence="3">Uncharacterized protein</fullName>
    </submittedName>
</protein>
<evidence type="ECO:0000256" key="2">
    <source>
        <dbReference type="SAM" id="MobiDB-lite"/>
    </source>
</evidence>
<keyword evidence="4" id="KW-1185">Reference proteome</keyword>
<reference evidence="4" key="1">
    <citation type="submission" date="2016-05" db="EMBL/GenBank/DDBJ databases">
        <title>Comparative genomics of biotechnologically important yeasts.</title>
        <authorList>
            <consortium name="DOE Joint Genome Institute"/>
            <person name="Riley R."/>
            <person name="Haridas S."/>
            <person name="Wolfe K.H."/>
            <person name="Lopes M.R."/>
            <person name="Hittinger C.T."/>
            <person name="Goker M."/>
            <person name="Salamov A."/>
            <person name="Wisecaver J."/>
            <person name="Long T.M."/>
            <person name="Aerts A.L."/>
            <person name="Barry K."/>
            <person name="Choi C."/>
            <person name="Clum A."/>
            <person name="Coughlan A.Y."/>
            <person name="Deshpande S."/>
            <person name="Douglass A.P."/>
            <person name="Hanson S.J."/>
            <person name="Klenk H.-P."/>
            <person name="Labutti K."/>
            <person name="Lapidus A."/>
            <person name="Lindquist E."/>
            <person name="Lipzen A."/>
            <person name="Meier-Kolthoff J.P."/>
            <person name="Ohm R.A."/>
            <person name="Otillar R.P."/>
            <person name="Pangilinan J."/>
            <person name="Peng Y."/>
            <person name="Rokas A."/>
            <person name="Rosa C.A."/>
            <person name="Scheuner C."/>
            <person name="Sibirny A.A."/>
            <person name="Slot J.C."/>
            <person name="Stielow J.B."/>
            <person name="Sun H."/>
            <person name="Kurtzman C.P."/>
            <person name="Blackwell M."/>
            <person name="Grigoriev I.V."/>
            <person name="Jeffries T.W."/>
        </authorList>
    </citation>
    <scope>NUCLEOTIDE SEQUENCE [LARGE SCALE GENOMIC DNA]</scope>
    <source>
        <strain evidence="4">NRRL Y-17324</strain>
    </source>
</reference>
<dbReference type="RefSeq" id="XP_020066449.1">
    <property type="nucleotide sequence ID" value="XM_020211328.1"/>
</dbReference>
<feature type="compositionally biased region" description="Polar residues" evidence="2">
    <location>
        <begin position="8"/>
        <end position="25"/>
    </location>
</feature>
<dbReference type="EMBL" id="KV453909">
    <property type="protein sequence ID" value="ODV81327.1"/>
    <property type="molecule type" value="Genomic_DNA"/>
</dbReference>
<accession>A0A1E4SPH7</accession>
<proteinExistence type="predicted"/>
<gene>
    <name evidence="3" type="ORF">CANTADRAFT_87337</name>
</gene>
<feature type="coiled-coil region" evidence="1">
    <location>
        <begin position="154"/>
        <end position="184"/>
    </location>
</feature>
<feature type="region of interest" description="Disordered" evidence="2">
    <location>
        <begin position="1"/>
        <end position="25"/>
    </location>
</feature>
<dbReference type="AlphaFoldDB" id="A0A1E4SPH7"/>
<dbReference type="GeneID" id="30985464"/>
<dbReference type="OrthoDB" id="21221at2759"/>
<organism evidence="3 4">
    <name type="scientific">Suhomyces tanzawaensis NRRL Y-17324</name>
    <dbReference type="NCBI Taxonomy" id="984487"/>
    <lineage>
        <taxon>Eukaryota</taxon>
        <taxon>Fungi</taxon>
        <taxon>Dikarya</taxon>
        <taxon>Ascomycota</taxon>
        <taxon>Saccharomycotina</taxon>
        <taxon>Pichiomycetes</taxon>
        <taxon>Debaryomycetaceae</taxon>
        <taxon>Suhomyces</taxon>
    </lineage>
</organism>
<feature type="coiled-coil region" evidence="1">
    <location>
        <begin position="93"/>
        <end position="120"/>
    </location>
</feature>
<keyword evidence="1" id="KW-0175">Coiled coil</keyword>
<evidence type="ECO:0000256" key="1">
    <source>
        <dbReference type="SAM" id="Coils"/>
    </source>
</evidence>
<feature type="coiled-coil region" evidence="1">
    <location>
        <begin position="239"/>
        <end position="266"/>
    </location>
</feature>
<name>A0A1E4SPH7_9ASCO</name>
<evidence type="ECO:0000313" key="4">
    <source>
        <dbReference type="Proteomes" id="UP000094285"/>
    </source>
</evidence>
<sequence length="267" mass="30376">MNDPSLYDTFSQATSHTSYSQDTQTSNPLVRFWSSTTTGAGLASGPEFLSGDPQDVMKPFHSQSKGQLNINAPSYIPAYAKEPVFPDVPASRLQAAEQECQELKVEMILKNQMIKNLTEQLSVMDHARSQQIKELSYPPIVGMDQSIRIPHNHYQLFQDLSKTLQEKISELEDTREKLETLIVSISMGTSGVRFTQDGHYDEQELTHKIVSKLQLLKAENDNLLHMFSYGTTTSLMVELGLLRNENKTLVERLRQQELQRQDTRNQE</sequence>
<dbReference type="Proteomes" id="UP000094285">
    <property type="component" value="Unassembled WGS sequence"/>
</dbReference>
<evidence type="ECO:0000313" key="3">
    <source>
        <dbReference type="EMBL" id="ODV81327.1"/>
    </source>
</evidence>